<accession>A0ABD1DY71</accession>
<dbReference type="AlphaFoldDB" id="A0ABD1DY71"/>
<protein>
    <submittedName>
        <fullName evidence="1">Uncharacterized protein</fullName>
    </submittedName>
</protein>
<keyword evidence="2" id="KW-1185">Reference proteome</keyword>
<dbReference type="InterPro" id="IPR036919">
    <property type="entry name" value="Ribo_uL30_ferredoxin-like_sf"/>
</dbReference>
<name>A0ABD1DY71_CULPP</name>
<proteinExistence type="predicted"/>
<evidence type="ECO:0000313" key="2">
    <source>
        <dbReference type="Proteomes" id="UP001562425"/>
    </source>
</evidence>
<dbReference type="Proteomes" id="UP001562425">
    <property type="component" value="Unassembled WGS sequence"/>
</dbReference>
<dbReference type="SUPFAM" id="SSF55129">
    <property type="entry name" value="Ribosomal protein L30p/L7e"/>
    <property type="match status" value="1"/>
</dbReference>
<dbReference type="EMBL" id="JBEHCU010000104">
    <property type="protein sequence ID" value="KAL1404710.1"/>
    <property type="molecule type" value="Genomic_DNA"/>
</dbReference>
<gene>
    <name evidence="1" type="ORF">pipiens_005252</name>
</gene>
<evidence type="ECO:0000313" key="1">
    <source>
        <dbReference type="EMBL" id="KAL1404710.1"/>
    </source>
</evidence>
<reference evidence="1 2" key="1">
    <citation type="submission" date="2024-05" db="EMBL/GenBank/DDBJ databases">
        <title>Culex pipiens pipiens assembly and annotation.</title>
        <authorList>
            <person name="Alout H."/>
            <person name="Durand T."/>
        </authorList>
    </citation>
    <scope>NUCLEOTIDE SEQUENCE [LARGE SCALE GENOMIC DNA]</scope>
    <source>
        <strain evidence="1">HA-2024</strain>
        <tissue evidence="1">Whole body</tissue>
    </source>
</reference>
<organism evidence="1 2">
    <name type="scientific">Culex pipiens pipiens</name>
    <name type="common">Northern house mosquito</name>
    <dbReference type="NCBI Taxonomy" id="38569"/>
    <lineage>
        <taxon>Eukaryota</taxon>
        <taxon>Metazoa</taxon>
        <taxon>Ecdysozoa</taxon>
        <taxon>Arthropoda</taxon>
        <taxon>Hexapoda</taxon>
        <taxon>Insecta</taxon>
        <taxon>Pterygota</taxon>
        <taxon>Neoptera</taxon>
        <taxon>Endopterygota</taxon>
        <taxon>Diptera</taxon>
        <taxon>Nematocera</taxon>
        <taxon>Culicoidea</taxon>
        <taxon>Culicidae</taxon>
        <taxon>Culicinae</taxon>
        <taxon>Culicini</taxon>
        <taxon>Culex</taxon>
        <taxon>Culex</taxon>
    </lineage>
</organism>
<sequence length="143" mass="16481">MAWRRQSLHMFHDLYEQLSAYYRRALILEFLLLLADTNSFVMGGPLLNLDHREDSINSNGLPAPVPMLAEFFKDEQLQAEHSRARPHRRDSSAQSAKCCCCSVCTRSTTTILKLNMATKKMLRIADPYFTYGYFSLKSIRDLV</sequence>
<comment type="caution">
    <text evidence="1">The sequence shown here is derived from an EMBL/GenBank/DDBJ whole genome shotgun (WGS) entry which is preliminary data.</text>
</comment>